<name>A0A1L7WSJ2_9HELO</name>
<protein>
    <submittedName>
        <fullName evidence="2">Uncharacterized protein</fullName>
    </submittedName>
</protein>
<sequence>MFEGVNFKPPAAPTVTIFCVDDEVNVAGEERQVVIDVSILATEGDGAVADPEDAEDVSKLAIFQDILVEDIPVGDIQAEDVAVEDVAVEKVPAYGVAAFIVESDTVVVEDVVTATYLGNLDLVSIYETKPSQSKLTGKQMPHELKPASSRGRKNTT</sequence>
<dbReference type="AlphaFoldDB" id="A0A1L7WSJ2"/>
<evidence type="ECO:0000313" key="2">
    <source>
        <dbReference type="EMBL" id="CZR55723.1"/>
    </source>
</evidence>
<feature type="region of interest" description="Disordered" evidence="1">
    <location>
        <begin position="131"/>
        <end position="156"/>
    </location>
</feature>
<gene>
    <name evidence="2" type="ORF">PAC_05611</name>
</gene>
<keyword evidence="3" id="KW-1185">Reference proteome</keyword>
<evidence type="ECO:0000313" key="3">
    <source>
        <dbReference type="Proteomes" id="UP000184330"/>
    </source>
</evidence>
<dbReference type="Proteomes" id="UP000184330">
    <property type="component" value="Unassembled WGS sequence"/>
</dbReference>
<reference evidence="2 3" key="1">
    <citation type="submission" date="2016-03" db="EMBL/GenBank/DDBJ databases">
        <authorList>
            <person name="Ploux O."/>
        </authorList>
    </citation>
    <scope>NUCLEOTIDE SEQUENCE [LARGE SCALE GENOMIC DNA]</scope>
    <source>
        <strain evidence="2 3">UAMH 11012</strain>
    </source>
</reference>
<accession>A0A1L7WSJ2</accession>
<dbReference type="EMBL" id="FJOG01000007">
    <property type="protein sequence ID" value="CZR55723.1"/>
    <property type="molecule type" value="Genomic_DNA"/>
</dbReference>
<proteinExistence type="predicted"/>
<evidence type="ECO:0000256" key="1">
    <source>
        <dbReference type="SAM" id="MobiDB-lite"/>
    </source>
</evidence>
<organism evidence="2 3">
    <name type="scientific">Phialocephala subalpina</name>
    <dbReference type="NCBI Taxonomy" id="576137"/>
    <lineage>
        <taxon>Eukaryota</taxon>
        <taxon>Fungi</taxon>
        <taxon>Dikarya</taxon>
        <taxon>Ascomycota</taxon>
        <taxon>Pezizomycotina</taxon>
        <taxon>Leotiomycetes</taxon>
        <taxon>Helotiales</taxon>
        <taxon>Mollisiaceae</taxon>
        <taxon>Phialocephala</taxon>
        <taxon>Phialocephala fortinii species complex</taxon>
    </lineage>
</organism>